<evidence type="ECO:0000313" key="3">
    <source>
        <dbReference type="EMBL" id="GAH19175.1"/>
    </source>
</evidence>
<proteinExistence type="predicted"/>
<comment type="caution">
    <text evidence="3">The sequence shown here is derived from an EMBL/GenBank/DDBJ whole genome shotgun (WGS) entry which is preliminary data.</text>
</comment>
<feature type="transmembrane region" description="Helical" evidence="1">
    <location>
        <begin position="33"/>
        <end position="51"/>
    </location>
</feature>
<dbReference type="GO" id="GO:0008235">
    <property type="term" value="F:metalloexopeptidase activity"/>
    <property type="evidence" value="ECO:0007669"/>
    <property type="project" value="InterPro"/>
</dbReference>
<feature type="transmembrane region" description="Helical" evidence="1">
    <location>
        <begin position="6"/>
        <end position="26"/>
    </location>
</feature>
<sequence length="234" mass="25640">MGSVFGGIILLVVFFVLSVLKIIFMFNNLILDNILLGVSIVIGILTILNFFNKVGNKSPGATDNATSVGTVIALSKYFKNNPLENIDFTFLITGSEELNLGGAIDFIQKHKNELDKDITYFINYDLVGAHGVLRNVTSHGIPKKTTSTKLNELFRNSSKDLGIEIKEIYFPIGAAGDHMPIVNMGYKACVLASTGSMKYVHSKKDTMSLVSKEGLNNIFSLSIEVANRLNKELT</sequence>
<dbReference type="InterPro" id="IPR007484">
    <property type="entry name" value="Peptidase_M28"/>
</dbReference>
<dbReference type="AlphaFoldDB" id="X1EFP7"/>
<dbReference type="PANTHER" id="PTHR12147">
    <property type="entry name" value="METALLOPEPTIDASE M28 FAMILY MEMBER"/>
    <property type="match status" value="1"/>
</dbReference>
<name>X1EFP7_9ZZZZ</name>
<dbReference type="Gene3D" id="3.40.630.10">
    <property type="entry name" value="Zn peptidases"/>
    <property type="match status" value="1"/>
</dbReference>
<evidence type="ECO:0000259" key="2">
    <source>
        <dbReference type="Pfam" id="PF04389"/>
    </source>
</evidence>
<keyword evidence="1" id="KW-0812">Transmembrane</keyword>
<organism evidence="3">
    <name type="scientific">marine sediment metagenome</name>
    <dbReference type="NCBI Taxonomy" id="412755"/>
    <lineage>
        <taxon>unclassified sequences</taxon>
        <taxon>metagenomes</taxon>
        <taxon>ecological metagenomes</taxon>
    </lineage>
</organism>
<dbReference type="GO" id="GO:0006508">
    <property type="term" value="P:proteolysis"/>
    <property type="evidence" value="ECO:0007669"/>
    <property type="project" value="InterPro"/>
</dbReference>
<dbReference type="InterPro" id="IPR045175">
    <property type="entry name" value="M28_fam"/>
</dbReference>
<protein>
    <recommendedName>
        <fullName evidence="2">Peptidase M28 domain-containing protein</fullName>
    </recommendedName>
</protein>
<dbReference type="PANTHER" id="PTHR12147:SF26">
    <property type="entry name" value="PEPTIDASE M28 DOMAIN-CONTAINING PROTEIN"/>
    <property type="match status" value="1"/>
</dbReference>
<keyword evidence="1" id="KW-1133">Transmembrane helix</keyword>
<gene>
    <name evidence="3" type="ORF">S03H2_01061</name>
</gene>
<dbReference type="Pfam" id="PF04389">
    <property type="entry name" value="Peptidase_M28"/>
    <property type="match status" value="1"/>
</dbReference>
<reference evidence="3" key="1">
    <citation type="journal article" date="2014" name="Front. Microbiol.">
        <title>High frequency of phylogenetically diverse reductive dehalogenase-homologous genes in deep subseafloor sedimentary metagenomes.</title>
        <authorList>
            <person name="Kawai M."/>
            <person name="Futagami T."/>
            <person name="Toyoda A."/>
            <person name="Takaki Y."/>
            <person name="Nishi S."/>
            <person name="Hori S."/>
            <person name="Arai W."/>
            <person name="Tsubouchi T."/>
            <person name="Morono Y."/>
            <person name="Uchiyama I."/>
            <person name="Ito T."/>
            <person name="Fujiyama A."/>
            <person name="Inagaki F."/>
            <person name="Takami H."/>
        </authorList>
    </citation>
    <scope>NUCLEOTIDE SEQUENCE</scope>
    <source>
        <strain evidence="3">Expedition CK06-06</strain>
    </source>
</reference>
<dbReference type="SUPFAM" id="SSF53187">
    <property type="entry name" value="Zn-dependent exopeptidases"/>
    <property type="match status" value="1"/>
</dbReference>
<feature type="domain" description="Peptidase M28" evidence="2">
    <location>
        <begin position="58"/>
        <end position="224"/>
    </location>
</feature>
<accession>X1EFP7</accession>
<dbReference type="EMBL" id="BARU01000285">
    <property type="protein sequence ID" value="GAH19175.1"/>
    <property type="molecule type" value="Genomic_DNA"/>
</dbReference>
<evidence type="ECO:0000256" key="1">
    <source>
        <dbReference type="SAM" id="Phobius"/>
    </source>
</evidence>
<keyword evidence="1" id="KW-0472">Membrane</keyword>